<proteinExistence type="predicted"/>
<dbReference type="InterPro" id="IPR000835">
    <property type="entry name" value="HTH_MarR-typ"/>
</dbReference>
<dbReference type="STRING" id="570521.SAMN04488508_103350"/>
<organism evidence="5 6">
    <name type="scientific">Aquimarina spongiae</name>
    <dbReference type="NCBI Taxonomy" id="570521"/>
    <lineage>
        <taxon>Bacteria</taxon>
        <taxon>Pseudomonadati</taxon>
        <taxon>Bacteroidota</taxon>
        <taxon>Flavobacteriia</taxon>
        <taxon>Flavobacteriales</taxon>
        <taxon>Flavobacteriaceae</taxon>
        <taxon>Aquimarina</taxon>
    </lineage>
</organism>
<name>A0A1M6EDF9_9FLAO</name>
<sequence length="160" mass="18738">MLMKDKLQEYAELGLGSRLKRLSEYLMRETQLVYNACNIDFDPYLFPVFRFIIDHNTITTTTIQEGLQFTQPAITQSLKKLTEKKLVTYKTDTKDKRKKLFTLSKKGKDLHQQMIPIWAVIDEQVKWLTEGSAIGLTHHLTHLENQFAEKSLSHRILEKL</sequence>
<accession>A0A1M6EDF9</accession>
<protein>
    <submittedName>
        <fullName evidence="5">MarR family protein</fullName>
    </submittedName>
</protein>
<dbReference type="Pfam" id="PF12802">
    <property type="entry name" value="MarR_2"/>
    <property type="match status" value="1"/>
</dbReference>
<feature type="domain" description="HTH marR-type" evidence="4">
    <location>
        <begin position="12"/>
        <end position="160"/>
    </location>
</feature>
<dbReference type="OrthoDB" id="759747at2"/>
<dbReference type="EMBL" id="FQYP01000003">
    <property type="protein sequence ID" value="SHI83358.1"/>
    <property type="molecule type" value="Genomic_DNA"/>
</dbReference>
<dbReference type="InterPro" id="IPR036390">
    <property type="entry name" value="WH_DNA-bd_sf"/>
</dbReference>
<evidence type="ECO:0000256" key="1">
    <source>
        <dbReference type="ARBA" id="ARBA00023015"/>
    </source>
</evidence>
<dbReference type="InterPro" id="IPR036388">
    <property type="entry name" value="WH-like_DNA-bd_sf"/>
</dbReference>
<keyword evidence="6" id="KW-1185">Reference proteome</keyword>
<dbReference type="GO" id="GO:0003677">
    <property type="term" value="F:DNA binding"/>
    <property type="evidence" value="ECO:0007669"/>
    <property type="project" value="UniProtKB-KW"/>
</dbReference>
<evidence type="ECO:0000313" key="5">
    <source>
        <dbReference type="EMBL" id="SHI83358.1"/>
    </source>
</evidence>
<dbReference type="PROSITE" id="PS50995">
    <property type="entry name" value="HTH_MARR_2"/>
    <property type="match status" value="1"/>
</dbReference>
<gene>
    <name evidence="5" type="ORF">SAMN04488508_103350</name>
</gene>
<dbReference type="Gene3D" id="1.10.10.10">
    <property type="entry name" value="Winged helix-like DNA-binding domain superfamily/Winged helix DNA-binding domain"/>
    <property type="match status" value="1"/>
</dbReference>
<evidence type="ECO:0000256" key="2">
    <source>
        <dbReference type="ARBA" id="ARBA00023125"/>
    </source>
</evidence>
<dbReference type="AlphaFoldDB" id="A0A1M6EDF9"/>
<keyword evidence="3" id="KW-0804">Transcription</keyword>
<dbReference type="PANTHER" id="PTHR42756">
    <property type="entry name" value="TRANSCRIPTIONAL REGULATOR, MARR"/>
    <property type="match status" value="1"/>
</dbReference>
<dbReference type="SUPFAM" id="SSF46785">
    <property type="entry name" value="Winged helix' DNA-binding domain"/>
    <property type="match status" value="1"/>
</dbReference>
<reference evidence="6" key="1">
    <citation type="submission" date="2016-11" db="EMBL/GenBank/DDBJ databases">
        <authorList>
            <person name="Varghese N."/>
            <person name="Submissions S."/>
        </authorList>
    </citation>
    <scope>NUCLEOTIDE SEQUENCE [LARGE SCALE GENOMIC DNA]</scope>
    <source>
        <strain evidence="6">DSM 22623</strain>
    </source>
</reference>
<dbReference type="PANTHER" id="PTHR42756:SF1">
    <property type="entry name" value="TRANSCRIPTIONAL REPRESSOR OF EMRAB OPERON"/>
    <property type="match status" value="1"/>
</dbReference>
<keyword evidence="2" id="KW-0238">DNA-binding</keyword>
<dbReference type="Proteomes" id="UP000184432">
    <property type="component" value="Unassembled WGS sequence"/>
</dbReference>
<evidence type="ECO:0000313" key="6">
    <source>
        <dbReference type="Proteomes" id="UP000184432"/>
    </source>
</evidence>
<dbReference type="GO" id="GO:0003700">
    <property type="term" value="F:DNA-binding transcription factor activity"/>
    <property type="evidence" value="ECO:0007669"/>
    <property type="project" value="InterPro"/>
</dbReference>
<keyword evidence="1" id="KW-0805">Transcription regulation</keyword>
<dbReference type="SMART" id="SM00347">
    <property type="entry name" value="HTH_MARR"/>
    <property type="match status" value="1"/>
</dbReference>
<evidence type="ECO:0000256" key="3">
    <source>
        <dbReference type="ARBA" id="ARBA00023163"/>
    </source>
</evidence>
<evidence type="ECO:0000259" key="4">
    <source>
        <dbReference type="PROSITE" id="PS50995"/>
    </source>
</evidence>